<feature type="region of interest" description="Disordered" evidence="1">
    <location>
        <begin position="19"/>
        <end position="97"/>
    </location>
</feature>
<dbReference type="Proteomes" id="UP000317835">
    <property type="component" value="Chromosome"/>
</dbReference>
<dbReference type="AlphaFoldDB" id="A0A518GXX6"/>
<proteinExistence type="predicted"/>
<keyword evidence="3" id="KW-1185">Reference proteome</keyword>
<gene>
    <name evidence="2" type="ORF">ElP_12840</name>
</gene>
<dbReference type="RefSeq" id="WP_145267799.1">
    <property type="nucleotide sequence ID" value="NZ_CP036426.1"/>
</dbReference>
<accession>A0A518GXX6</accession>
<dbReference type="EMBL" id="CP036426">
    <property type="protein sequence ID" value="QDV33413.1"/>
    <property type="molecule type" value="Genomic_DNA"/>
</dbReference>
<feature type="compositionally biased region" description="Basic and acidic residues" evidence="1">
    <location>
        <begin position="34"/>
        <end position="68"/>
    </location>
</feature>
<evidence type="ECO:0000313" key="2">
    <source>
        <dbReference type="EMBL" id="QDV33413.1"/>
    </source>
</evidence>
<evidence type="ECO:0008006" key="4">
    <source>
        <dbReference type="Google" id="ProtNLM"/>
    </source>
</evidence>
<organism evidence="2 3">
    <name type="scientific">Tautonia plasticadhaerens</name>
    <dbReference type="NCBI Taxonomy" id="2527974"/>
    <lineage>
        <taxon>Bacteria</taxon>
        <taxon>Pseudomonadati</taxon>
        <taxon>Planctomycetota</taxon>
        <taxon>Planctomycetia</taxon>
        <taxon>Isosphaerales</taxon>
        <taxon>Isosphaeraceae</taxon>
        <taxon>Tautonia</taxon>
    </lineage>
</organism>
<name>A0A518GXX6_9BACT</name>
<protein>
    <recommendedName>
        <fullName evidence="4">Lipoprotein</fullName>
    </recommendedName>
</protein>
<dbReference type="PROSITE" id="PS51257">
    <property type="entry name" value="PROKAR_LIPOPROTEIN"/>
    <property type="match status" value="1"/>
</dbReference>
<reference evidence="2 3" key="1">
    <citation type="submission" date="2019-02" db="EMBL/GenBank/DDBJ databases">
        <title>Deep-cultivation of Planctomycetes and their phenomic and genomic characterization uncovers novel biology.</title>
        <authorList>
            <person name="Wiegand S."/>
            <person name="Jogler M."/>
            <person name="Boedeker C."/>
            <person name="Pinto D."/>
            <person name="Vollmers J."/>
            <person name="Rivas-Marin E."/>
            <person name="Kohn T."/>
            <person name="Peeters S.H."/>
            <person name="Heuer A."/>
            <person name="Rast P."/>
            <person name="Oberbeckmann S."/>
            <person name="Bunk B."/>
            <person name="Jeske O."/>
            <person name="Meyerdierks A."/>
            <person name="Storesund J.E."/>
            <person name="Kallscheuer N."/>
            <person name="Luecker S."/>
            <person name="Lage O.M."/>
            <person name="Pohl T."/>
            <person name="Merkel B.J."/>
            <person name="Hornburger P."/>
            <person name="Mueller R.-W."/>
            <person name="Bruemmer F."/>
            <person name="Labrenz M."/>
            <person name="Spormann A.M."/>
            <person name="Op den Camp H."/>
            <person name="Overmann J."/>
            <person name="Amann R."/>
            <person name="Jetten M.S.M."/>
            <person name="Mascher T."/>
            <person name="Medema M.H."/>
            <person name="Devos D.P."/>
            <person name="Kaster A.-K."/>
            <person name="Ovreas L."/>
            <person name="Rohde M."/>
            <person name="Galperin M.Y."/>
            <person name="Jogler C."/>
        </authorList>
    </citation>
    <scope>NUCLEOTIDE SEQUENCE [LARGE SCALE GENOMIC DNA]</scope>
    <source>
        <strain evidence="2 3">ElP</strain>
    </source>
</reference>
<evidence type="ECO:0000256" key="1">
    <source>
        <dbReference type="SAM" id="MobiDB-lite"/>
    </source>
</evidence>
<sequence precursor="true">MNTPRTAAFLAASLGLIAGCTPRSPNLSPTPDQEPARHARALREADDVRRANRQAEADFYRRLGRGEVEPPEVGPSVPTTPPDDAPITLVGNGDDTP</sequence>
<evidence type="ECO:0000313" key="3">
    <source>
        <dbReference type="Proteomes" id="UP000317835"/>
    </source>
</evidence>
<dbReference type="KEGG" id="tpla:ElP_12840"/>